<dbReference type="AlphaFoldDB" id="A0A090FXV2"/>
<keyword evidence="4" id="KW-1003">Cell membrane</keyword>
<dbReference type="InterPro" id="IPR012413">
    <property type="entry name" value="BA14K"/>
</dbReference>
<name>A0A090FXV2_MESPL</name>
<dbReference type="Pfam" id="PF07886">
    <property type="entry name" value="BA14K"/>
    <property type="match status" value="1"/>
</dbReference>
<keyword evidence="4" id="KW-0472">Membrane</keyword>
<evidence type="ECO:0000256" key="4">
    <source>
        <dbReference type="ARBA" id="ARBA00022475"/>
    </source>
</evidence>
<evidence type="ECO:0000256" key="2">
    <source>
        <dbReference type="ARBA" id="ARBA00010270"/>
    </source>
</evidence>
<feature type="chain" id="PRO_5001856271" description="Lectin-like protein BA14k" evidence="7">
    <location>
        <begin position="27"/>
        <end position="139"/>
    </location>
</feature>
<feature type="signal peptide" evidence="7">
    <location>
        <begin position="1"/>
        <end position="26"/>
    </location>
</feature>
<dbReference type="Proteomes" id="UP000046122">
    <property type="component" value="Unassembled WGS sequence"/>
</dbReference>
<proteinExistence type="inferred from homology"/>
<gene>
    <name evidence="8" type="ORF">MPL3365_140198</name>
</gene>
<evidence type="ECO:0000313" key="8">
    <source>
        <dbReference type="EMBL" id="CDX52068.1"/>
    </source>
</evidence>
<dbReference type="EMBL" id="CCNE01000006">
    <property type="protein sequence ID" value="CDX52068.1"/>
    <property type="molecule type" value="Genomic_DNA"/>
</dbReference>
<evidence type="ECO:0000256" key="5">
    <source>
        <dbReference type="ARBA" id="ARBA00022734"/>
    </source>
</evidence>
<evidence type="ECO:0000313" key="9">
    <source>
        <dbReference type="Proteomes" id="UP000046122"/>
    </source>
</evidence>
<protein>
    <recommendedName>
        <fullName evidence="3">Lectin-like protein BA14k</fullName>
    </recommendedName>
</protein>
<sequence length="139" mass="15898">MLTRSTIISGLVACLLLAQPAGSAVAAPPVISIAPVPSYVTQARYHHGHRFILRRNHAYWHGHRGYRHYRPGYRRYNGWWFPPAAFALGAIIGGALSQHGPVSSRHVQWCYDHYRSYRASDNTFQPYHGPRRQCRSPYE</sequence>
<keyword evidence="5" id="KW-0430">Lectin</keyword>
<organism evidence="8 9">
    <name type="scientific">Mesorhizobium plurifarium</name>
    <dbReference type="NCBI Taxonomy" id="69974"/>
    <lineage>
        <taxon>Bacteria</taxon>
        <taxon>Pseudomonadati</taxon>
        <taxon>Pseudomonadota</taxon>
        <taxon>Alphaproteobacteria</taxon>
        <taxon>Hyphomicrobiales</taxon>
        <taxon>Phyllobacteriaceae</taxon>
        <taxon>Mesorhizobium</taxon>
    </lineage>
</organism>
<evidence type="ECO:0000256" key="3">
    <source>
        <dbReference type="ARBA" id="ARBA00020552"/>
    </source>
</evidence>
<evidence type="ECO:0000256" key="6">
    <source>
        <dbReference type="ARBA" id="ARBA00025321"/>
    </source>
</evidence>
<dbReference type="GO" id="GO:0016020">
    <property type="term" value="C:membrane"/>
    <property type="evidence" value="ECO:0007669"/>
    <property type="project" value="UniProtKB-SubCell"/>
</dbReference>
<keyword evidence="7" id="KW-0732">Signal</keyword>
<evidence type="ECO:0000256" key="1">
    <source>
        <dbReference type="ARBA" id="ARBA00004167"/>
    </source>
</evidence>
<evidence type="ECO:0000256" key="7">
    <source>
        <dbReference type="SAM" id="SignalP"/>
    </source>
</evidence>
<comment type="subcellular location">
    <subcellularLocation>
        <location evidence="1">Membrane</location>
        <topology evidence="1">Single-pass membrane protein</topology>
    </subcellularLocation>
</comment>
<comment type="function">
    <text evidence="6">Has immunoglobulin-binding and hemagglutination properties, and can bind to mannose. Essential for virulence. May be involved in LPS biosynthesis or polysaccharide transport.</text>
</comment>
<dbReference type="GO" id="GO:0030246">
    <property type="term" value="F:carbohydrate binding"/>
    <property type="evidence" value="ECO:0007669"/>
    <property type="project" value="UniProtKB-KW"/>
</dbReference>
<reference evidence="8 9" key="1">
    <citation type="submission" date="2014-08" db="EMBL/GenBank/DDBJ databases">
        <authorList>
            <person name="Moulin Lionel"/>
        </authorList>
    </citation>
    <scope>NUCLEOTIDE SEQUENCE [LARGE SCALE GENOMIC DNA]</scope>
</reference>
<comment type="similarity">
    <text evidence="2">Belongs to the BA14k family.</text>
</comment>
<accession>A0A090FXV2</accession>